<evidence type="ECO:0000256" key="8">
    <source>
        <dbReference type="ARBA" id="ARBA00022597"/>
    </source>
</evidence>
<dbReference type="EMBL" id="SIHO01000003">
    <property type="protein sequence ID" value="TFU01386.1"/>
    <property type="molecule type" value="Genomic_DNA"/>
</dbReference>
<dbReference type="RefSeq" id="WP_135246890.1">
    <property type="nucleotide sequence ID" value="NZ_SIHO01000003.1"/>
</dbReference>
<comment type="subcellular location">
    <subcellularLocation>
        <location evidence="3">Cytoplasm</location>
    </subcellularLocation>
</comment>
<dbReference type="InterPro" id="IPR036637">
    <property type="entry name" value="Phosphohistidine_dom_sf"/>
</dbReference>
<dbReference type="SUPFAM" id="SSF52009">
    <property type="entry name" value="Phosphohistidine domain"/>
    <property type="match status" value="1"/>
</dbReference>
<dbReference type="OrthoDB" id="9765468at2"/>
<dbReference type="Gene3D" id="3.30.450.40">
    <property type="match status" value="1"/>
</dbReference>
<dbReference type="InterPro" id="IPR008731">
    <property type="entry name" value="PTS_EIN"/>
</dbReference>
<evidence type="ECO:0000259" key="14">
    <source>
        <dbReference type="SMART" id="SM00065"/>
    </source>
</evidence>
<dbReference type="InterPro" id="IPR008279">
    <property type="entry name" value="PEP-util_enz_mobile_dom"/>
</dbReference>
<dbReference type="GO" id="GO:0005737">
    <property type="term" value="C:cytoplasm"/>
    <property type="evidence" value="ECO:0007669"/>
    <property type="project" value="UniProtKB-SubCell"/>
</dbReference>
<sequence length="755" mass="82392">MIAASGAREILRRLHDVMASKAGAQAKLNQVVAVVAEQLTSEVASIYLLRDGVLELYATKGLAQDAVHVTKLALGQGLVGTIAASREPLNLAEAREHPDFAYRPETGEDIFHSFAGVPIVRREASVGVLCVQHREPRDYDDVEIEALQTVAMVLSELIAGAGLVDDAQVARARAQATGSVRLGGLKLVDGLARGVAVLHQPRVVVEHTVAEDVEVERARVYNAFIRMREQIDKMMGQAEFSAAGDHDEILETYKMFAYDEGWSRRINEAIDSGLTAEAAIQRVQQRTSARMRSIDDPYLRERLTDLDDLSNRLLRIVSGQLGTAAQLGLRTETILLARNLGPAELLEYDKRYLKGVVLEEGSLTAHVTIVARAMGIPVLGRVRDLRTTIADGDELLLDGGAGALFVRPSAQMLRSFEATSALKAKRQAEYAALRELPAETLDGTRMTLLMNAGLRDDAAALEQTNADGIGLFRTEFQFLVAATLPRRERQTALYRSILETAGDRPVTFRTVDIGGDKSVPYMREETEAEENPAMGWRAIRLALGRDGLMKVQARALLDAAAGRTLNIMFPMISEPWEFDAAKALVEEQRKWLERSGRPQPAKIRYGAMLEVPALAECLDVLFPKIDFLSIGTNDLTQFLFAADRANPMLADRYDWLSPAILRFLRRVVRAGDAAGIPITVCGEMGGRPLEALALAAIGVERLSVTPAAIGPLKAMFRSAKLAPLRAAMTEWLDAPGVDVRERLGGAVHAQGIICG</sequence>
<comment type="similarity">
    <text evidence="4">Belongs to the PEP-utilizing enzyme family.</text>
</comment>
<dbReference type="Pfam" id="PF02896">
    <property type="entry name" value="PEP-utilizers_C"/>
    <property type="match status" value="1"/>
</dbReference>
<dbReference type="Pfam" id="PF05524">
    <property type="entry name" value="PEP-utilisers_N"/>
    <property type="match status" value="1"/>
</dbReference>
<evidence type="ECO:0000256" key="3">
    <source>
        <dbReference type="ARBA" id="ARBA00004496"/>
    </source>
</evidence>
<dbReference type="GO" id="GO:0016301">
    <property type="term" value="F:kinase activity"/>
    <property type="evidence" value="ECO:0007669"/>
    <property type="project" value="UniProtKB-KW"/>
</dbReference>
<evidence type="ECO:0000256" key="9">
    <source>
        <dbReference type="ARBA" id="ARBA00022679"/>
    </source>
</evidence>
<evidence type="ECO:0000256" key="7">
    <source>
        <dbReference type="ARBA" id="ARBA00022490"/>
    </source>
</evidence>
<dbReference type="InterPro" id="IPR023151">
    <property type="entry name" value="PEP_util_CS"/>
</dbReference>
<keyword evidence="11" id="KW-0479">Metal-binding</keyword>
<evidence type="ECO:0000256" key="11">
    <source>
        <dbReference type="ARBA" id="ARBA00022723"/>
    </source>
</evidence>
<accession>A0A4Y9ELR3</accession>
<dbReference type="InterPro" id="IPR015813">
    <property type="entry name" value="Pyrv/PenolPyrv_kinase-like_dom"/>
</dbReference>
<keyword evidence="10" id="KW-0598">Phosphotransferase system</keyword>
<dbReference type="GO" id="GO:0046872">
    <property type="term" value="F:metal ion binding"/>
    <property type="evidence" value="ECO:0007669"/>
    <property type="project" value="UniProtKB-KW"/>
</dbReference>
<keyword evidence="8" id="KW-0762">Sugar transport</keyword>
<dbReference type="InterPro" id="IPR029016">
    <property type="entry name" value="GAF-like_dom_sf"/>
</dbReference>
<dbReference type="GO" id="GO:0009401">
    <property type="term" value="P:phosphoenolpyruvate-dependent sugar phosphotransferase system"/>
    <property type="evidence" value="ECO:0007669"/>
    <property type="project" value="UniProtKB-KW"/>
</dbReference>
<dbReference type="SMART" id="SM00065">
    <property type="entry name" value="GAF"/>
    <property type="match status" value="1"/>
</dbReference>
<evidence type="ECO:0000256" key="13">
    <source>
        <dbReference type="ARBA" id="ARBA00022842"/>
    </source>
</evidence>
<dbReference type="SUPFAM" id="SSF51621">
    <property type="entry name" value="Phosphoenolpyruvate/pyruvate domain"/>
    <property type="match status" value="1"/>
</dbReference>
<evidence type="ECO:0000313" key="16">
    <source>
        <dbReference type="Proteomes" id="UP000297737"/>
    </source>
</evidence>
<evidence type="ECO:0000256" key="1">
    <source>
        <dbReference type="ARBA" id="ARBA00000683"/>
    </source>
</evidence>
<dbReference type="SUPFAM" id="SSF55781">
    <property type="entry name" value="GAF domain-like"/>
    <property type="match status" value="1"/>
</dbReference>
<dbReference type="InterPro" id="IPR006318">
    <property type="entry name" value="PTS_EI-like"/>
</dbReference>
<dbReference type="GO" id="GO:0008965">
    <property type="term" value="F:phosphoenolpyruvate-protein phosphotransferase activity"/>
    <property type="evidence" value="ECO:0007669"/>
    <property type="project" value="UniProtKB-EC"/>
</dbReference>
<evidence type="ECO:0000256" key="2">
    <source>
        <dbReference type="ARBA" id="ARBA00001946"/>
    </source>
</evidence>
<dbReference type="PRINTS" id="PR01736">
    <property type="entry name" value="PHPHTRNFRASE"/>
</dbReference>
<dbReference type="Gene3D" id="3.20.20.60">
    <property type="entry name" value="Phosphoenolpyruvate-binding domains"/>
    <property type="match status" value="1"/>
</dbReference>
<evidence type="ECO:0000256" key="4">
    <source>
        <dbReference type="ARBA" id="ARBA00007837"/>
    </source>
</evidence>
<comment type="catalytic activity">
    <reaction evidence="1">
        <text>L-histidyl-[protein] + phosphoenolpyruvate = N(pros)-phospho-L-histidyl-[protein] + pyruvate</text>
        <dbReference type="Rhea" id="RHEA:23880"/>
        <dbReference type="Rhea" id="RHEA-COMP:9745"/>
        <dbReference type="Rhea" id="RHEA-COMP:9746"/>
        <dbReference type="ChEBI" id="CHEBI:15361"/>
        <dbReference type="ChEBI" id="CHEBI:29979"/>
        <dbReference type="ChEBI" id="CHEBI:58702"/>
        <dbReference type="ChEBI" id="CHEBI:64837"/>
        <dbReference type="EC" id="2.7.3.9"/>
    </reaction>
</comment>
<keyword evidence="15" id="KW-0670">Pyruvate</keyword>
<dbReference type="InterPro" id="IPR050499">
    <property type="entry name" value="PEP-utilizing_PTS_enzyme"/>
</dbReference>
<comment type="caution">
    <text evidence="15">The sequence shown here is derived from an EMBL/GenBank/DDBJ whole genome shotgun (WGS) entry which is preliminary data.</text>
</comment>
<dbReference type="Gene3D" id="3.50.30.10">
    <property type="entry name" value="Phosphohistidine domain"/>
    <property type="match status" value="1"/>
</dbReference>
<keyword evidence="6" id="KW-0813">Transport</keyword>
<keyword evidence="7" id="KW-0963">Cytoplasm</keyword>
<dbReference type="Pfam" id="PF00391">
    <property type="entry name" value="PEP-utilizers"/>
    <property type="match status" value="1"/>
</dbReference>
<evidence type="ECO:0000256" key="12">
    <source>
        <dbReference type="ARBA" id="ARBA00022777"/>
    </source>
</evidence>
<dbReference type="InterPro" id="IPR036618">
    <property type="entry name" value="PtsI_HPr-bd_sf"/>
</dbReference>
<dbReference type="Pfam" id="PF01590">
    <property type="entry name" value="GAF"/>
    <property type="match status" value="1"/>
</dbReference>
<keyword evidence="12" id="KW-0418">Kinase</keyword>
<keyword evidence="16" id="KW-1185">Reference proteome</keyword>
<evidence type="ECO:0000313" key="15">
    <source>
        <dbReference type="EMBL" id="TFU01386.1"/>
    </source>
</evidence>
<comment type="cofactor">
    <cofactor evidence="2">
        <name>Mg(2+)</name>
        <dbReference type="ChEBI" id="CHEBI:18420"/>
    </cofactor>
</comment>
<gene>
    <name evidence="15" type="primary">ptsP</name>
    <name evidence="15" type="ORF">EUV02_13955</name>
</gene>
<evidence type="ECO:0000256" key="10">
    <source>
        <dbReference type="ARBA" id="ARBA00022683"/>
    </source>
</evidence>
<name>A0A4Y9ELR3_9SPHN</name>
<reference evidence="15 16" key="1">
    <citation type="submission" date="2019-02" db="EMBL/GenBank/DDBJ databases">
        <title>Polymorphobacter sp. isolated from the lake at the Tibet of China.</title>
        <authorList>
            <person name="Li A."/>
        </authorList>
    </citation>
    <scope>NUCLEOTIDE SEQUENCE [LARGE SCALE GENOMIC DNA]</scope>
    <source>
        <strain evidence="15 16">DJ1R-1</strain>
    </source>
</reference>
<proteinExistence type="inferred from homology"/>
<dbReference type="InterPro" id="IPR000121">
    <property type="entry name" value="PEP_util_C"/>
</dbReference>
<dbReference type="AlphaFoldDB" id="A0A4Y9ELR3"/>
<dbReference type="PROSITE" id="PS00742">
    <property type="entry name" value="PEP_ENZYMES_2"/>
    <property type="match status" value="1"/>
</dbReference>
<dbReference type="PANTHER" id="PTHR46244">
    <property type="entry name" value="PHOSPHOENOLPYRUVATE-PROTEIN PHOSPHOTRANSFERASE"/>
    <property type="match status" value="1"/>
</dbReference>
<dbReference type="EC" id="2.7.3.9" evidence="5"/>
<dbReference type="PANTHER" id="PTHR46244:SF6">
    <property type="entry name" value="PHOSPHOENOLPYRUVATE-PROTEIN PHOSPHOTRANSFERASE"/>
    <property type="match status" value="1"/>
</dbReference>
<evidence type="ECO:0000256" key="5">
    <source>
        <dbReference type="ARBA" id="ARBA00012232"/>
    </source>
</evidence>
<dbReference type="Proteomes" id="UP000297737">
    <property type="component" value="Unassembled WGS sequence"/>
</dbReference>
<keyword evidence="13" id="KW-0460">Magnesium</keyword>
<dbReference type="InterPro" id="IPR040442">
    <property type="entry name" value="Pyrv_kinase-like_dom_sf"/>
</dbReference>
<feature type="domain" description="GAF" evidence="14">
    <location>
        <begin position="23"/>
        <end position="168"/>
    </location>
</feature>
<dbReference type="Gene3D" id="1.10.274.10">
    <property type="entry name" value="PtsI, HPr-binding domain"/>
    <property type="match status" value="1"/>
</dbReference>
<organism evidence="15 16">
    <name type="scientific">Glacieibacterium arshaanense</name>
    <dbReference type="NCBI Taxonomy" id="2511025"/>
    <lineage>
        <taxon>Bacteria</taxon>
        <taxon>Pseudomonadati</taxon>
        <taxon>Pseudomonadota</taxon>
        <taxon>Alphaproteobacteria</taxon>
        <taxon>Sphingomonadales</taxon>
        <taxon>Sphingosinicellaceae</taxon>
        <taxon>Glacieibacterium</taxon>
    </lineage>
</organism>
<dbReference type="SUPFAM" id="SSF47831">
    <property type="entry name" value="Enzyme I of the PEP:sugar phosphotransferase system HPr-binding (sub)domain"/>
    <property type="match status" value="1"/>
</dbReference>
<dbReference type="InterPro" id="IPR003018">
    <property type="entry name" value="GAF"/>
</dbReference>
<dbReference type="NCBIfam" id="TIGR01417">
    <property type="entry name" value="PTS_I_fam"/>
    <property type="match status" value="1"/>
</dbReference>
<keyword evidence="9 15" id="KW-0808">Transferase</keyword>
<protein>
    <recommendedName>
        <fullName evidence="5">phosphoenolpyruvate--protein phosphotransferase</fullName>
        <ecNumber evidence="5">2.7.3.9</ecNumber>
    </recommendedName>
</protein>
<evidence type="ECO:0000256" key="6">
    <source>
        <dbReference type="ARBA" id="ARBA00022448"/>
    </source>
</evidence>